<comment type="caution">
    <text evidence="1">The sequence shown here is derived from an EMBL/GenBank/DDBJ whole genome shotgun (WGS) entry which is preliminary data.</text>
</comment>
<name>X0TP26_9ZZZZ</name>
<sequence>MLICEDMELVLQVHDELLVDGDEEFPEGLDHIHPEIETPFKVKSGPVWSG</sequence>
<dbReference type="EMBL" id="BARS01015306">
    <property type="protein sequence ID" value="GAF88986.1"/>
    <property type="molecule type" value="Genomic_DNA"/>
</dbReference>
<organism evidence="1">
    <name type="scientific">marine sediment metagenome</name>
    <dbReference type="NCBI Taxonomy" id="412755"/>
    <lineage>
        <taxon>unclassified sequences</taxon>
        <taxon>metagenomes</taxon>
        <taxon>ecological metagenomes</taxon>
    </lineage>
</organism>
<dbReference type="AlphaFoldDB" id="X0TP26"/>
<proteinExistence type="predicted"/>
<accession>X0TP26</accession>
<evidence type="ECO:0000313" key="1">
    <source>
        <dbReference type="EMBL" id="GAF88986.1"/>
    </source>
</evidence>
<gene>
    <name evidence="1" type="ORF">S01H1_25352</name>
</gene>
<protein>
    <recommendedName>
        <fullName evidence="2">DNA-directed DNA polymerase family A palm domain-containing protein</fullName>
    </recommendedName>
</protein>
<reference evidence="1" key="1">
    <citation type="journal article" date="2014" name="Front. Microbiol.">
        <title>High frequency of phylogenetically diverse reductive dehalogenase-homologous genes in deep subseafloor sedimentary metagenomes.</title>
        <authorList>
            <person name="Kawai M."/>
            <person name="Futagami T."/>
            <person name="Toyoda A."/>
            <person name="Takaki Y."/>
            <person name="Nishi S."/>
            <person name="Hori S."/>
            <person name="Arai W."/>
            <person name="Tsubouchi T."/>
            <person name="Morono Y."/>
            <person name="Uchiyama I."/>
            <person name="Ito T."/>
            <person name="Fujiyama A."/>
            <person name="Inagaki F."/>
            <person name="Takami H."/>
        </authorList>
    </citation>
    <scope>NUCLEOTIDE SEQUENCE</scope>
    <source>
        <strain evidence="1">Expedition CK06-06</strain>
    </source>
</reference>
<evidence type="ECO:0008006" key="2">
    <source>
        <dbReference type="Google" id="ProtNLM"/>
    </source>
</evidence>